<dbReference type="RefSeq" id="XP_060441086.1">
    <property type="nucleotide sequence ID" value="XM_060591104.1"/>
</dbReference>
<comment type="caution">
    <text evidence="1">The sequence shown here is derived from an EMBL/GenBank/DDBJ whole genome shotgun (WGS) entry which is preliminary data.</text>
</comment>
<keyword evidence="2" id="KW-1185">Reference proteome</keyword>
<name>A0AAI9ZIG7_9PEZI</name>
<proteinExistence type="predicted"/>
<dbReference type="Proteomes" id="UP001243989">
    <property type="component" value="Unassembled WGS sequence"/>
</dbReference>
<dbReference type="GeneID" id="85475966"/>
<reference evidence="1" key="1">
    <citation type="submission" date="2021-06" db="EMBL/GenBank/DDBJ databases">
        <title>Comparative genomics, transcriptomics and evolutionary studies reveal genomic signatures of adaptation to plant cell wall in hemibiotrophic fungi.</title>
        <authorList>
            <consortium name="DOE Joint Genome Institute"/>
            <person name="Baroncelli R."/>
            <person name="Diaz J.F."/>
            <person name="Benocci T."/>
            <person name="Peng M."/>
            <person name="Battaglia E."/>
            <person name="Haridas S."/>
            <person name="Andreopoulos W."/>
            <person name="Labutti K."/>
            <person name="Pangilinan J."/>
            <person name="Floch G.L."/>
            <person name="Makela M.R."/>
            <person name="Henrissat B."/>
            <person name="Grigoriev I.V."/>
            <person name="Crouch J.A."/>
            <person name="De Vries R.P."/>
            <person name="Sukno S.A."/>
            <person name="Thon M.R."/>
        </authorList>
    </citation>
    <scope>NUCLEOTIDE SEQUENCE</scope>
    <source>
        <strain evidence="1">CBS 102054</strain>
    </source>
</reference>
<sequence length="105" mass="12095">MKRKMSITVDRFVLQTEIRNVLLHPRVEAVHFFQRSFSMEPNTDFQETQSSCTTGEQTNLAAPEEWKSVGEALWKGRWKTTSNWLTSIEMQGIGSIVVTWQSQSS</sequence>
<organism evidence="1 2">
    <name type="scientific">Colletotrichum phormii</name>
    <dbReference type="NCBI Taxonomy" id="359342"/>
    <lineage>
        <taxon>Eukaryota</taxon>
        <taxon>Fungi</taxon>
        <taxon>Dikarya</taxon>
        <taxon>Ascomycota</taxon>
        <taxon>Pezizomycotina</taxon>
        <taxon>Sordariomycetes</taxon>
        <taxon>Hypocreomycetidae</taxon>
        <taxon>Glomerellales</taxon>
        <taxon>Glomerellaceae</taxon>
        <taxon>Colletotrichum</taxon>
        <taxon>Colletotrichum acutatum species complex</taxon>
    </lineage>
</organism>
<protein>
    <submittedName>
        <fullName evidence="1">Uncharacterized protein</fullName>
    </submittedName>
</protein>
<evidence type="ECO:0000313" key="2">
    <source>
        <dbReference type="Proteomes" id="UP001243989"/>
    </source>
</evidence>
<gene>
    <name evidence="1" type="ORF">BDP81DRAFT_436116</name>
</gene>
<accession>A0AAI9ZIG7</accession>
<evidence type="ECO:0000313" key="1">
    <source>
        <dbReference type="EMBL" id="KAK1625091.1"/>
    </source>
</evidence>
<dbReference type="AlphaFoldDB" id="A0AAI9ZIG7"/>
<dbReference type="EMBL" id="JAHMHQ010000021">
    <property type="protein sequence ID" value="KAK1625091.1"/>
    <property type="molecule type" value="Genomic_DNA"/>
</dbReference>